<name>A0A2R8BPF7_9RHOB</name>
<feature type="domain" description="TssC1 N-terminal" evidence="1">
    <location>
        <begin position="68"/>
        <end position="370"/>
    </location>
</feature>
<gene>
    <name evidence="3" type="ORF">ASD8599_03964</name>
</gene>
<dbReference type="InterPro" id="IPR010269">
    <property type="entry name" value="T6SS_TssC-like"/>
</dbReference>
<reference evidence="3 4" key="1">
    <citation type="submission" date="2018-03" db="EMBL/GenBank/DDBJ databases">
        <authorList>
            <person name="Keele B.F."/>
        </authorList>
    </citation>
    <scope>NUCLEOTIDE SEQUENCE [LARGE SCALE GENOMIC DNA]</scope>
    <source>
        <strain evidence="3 4">CECT 8599</strain>
    </source>
</reference>
<dbReference type="Proteomes" id="UP000244880">
    <property type="component" value="Unassembled WGS sequence"/>
</dbReference>
<dbReference type="InterPro" id="IPR044031">
    <property type="entry name" value="TssC1_N"/>
</dbReference>
<dbReference type="PANTHER" id="PTHR35565:SF3">
    <property type="entry name" value="TYPE VI SECRETION SYSTEM SHEATH PROTEIN TSSC1"/>
    <property type="match status" value="1"/>
</dbReference>
<dbReference type="InterPro" id="IPR044032">
    <property type="entry name" value="TssC1_C"/>
</dbReference>
<dbReference type="Pfam" id="PF18945">
    <property type="entry name" value="VipB_2"/>
    <property type="match status" value="1"/>
</dbReference>
<dbReference type="OrthoDB" id="9764000at2"/>
<keyword evidence="4" id="KW-1185">Reference proteome</keyword>
<organism evidence="3 4">
    <name type="scientific">Ascidiaceihabitans donghaensis</name>
    <dbReference type="NCBI Taxonomy" id="1510460"/>
    <lineage>
        <taxon>Bacteria</taxon>
        <taxon>Pseudomonadati</taxon>
        <taxon>Pseudomonadota</taxon>
        <taxon>Alphaproteobacteria</taxon>
        <taxon>Rhodobacterales</taxon>
        <taxon>Paracoccaceae</taxon>
        <taxon>Ascidiaceihabitans</taxon>
    </lineage>
</organism>
<evidence type="ECO:0000259" key="2">
    <source>
        <dbReference type="Pfam" id="PF18945"/>
    </source>
</evidence>
<evidence type="ECO:0000313" key="3">
    <source>
        <dbReference type="EMBL" id="SPH27498.1"/>
    </source>
</evidence>
<evidence type="ECO:0008006" key="5">
    <source>
        <dbReference type="Google" id="ProtNLM"/>
    </source>
</evidence>
<dbReference type="PANTHER" id="PTHR35565">
    <property type="entry name" value="CYTOPLASMIC PROTEIN-RELATED"/>
    <property type="match status" value="1"/>
</dbReference>
<accession>A0A2R8BPF7</accession>
<protein>
    <recommendedName>
        <fullName evidence="5">Type VI secretion system contractile sheath large subunit</fullName>
    </recommendedName>
</protein>
<dbReference type="Pfam" id="PF05943">
    <property type="entry name" value="VipB"/>
    <property type="match status" value="1"/>
</dbReference>
<feature type="domain" description="TssC1 C-terminal" evidence="2">
    <location>
        <begin position="380"/>
        <end position="492"/>
    </location>
</feature>
<evidence type="ECO:0000313" key="4">
    <source>
        <dbReference type="Proteomes" id="UP000244880"/>
    </source>
</evidence>
<dbReference type="RefSeq" id="WP_108830441.1">
    <property type="nucleotide sequence ID" value="NZ_OMOR01000003.1"/>
</dbReference>
<evidence type="ECO:0000259" key="1">
    <source>
        <dbReference type="Pfam" id="PF05943"/>
    </source>
</evidence>
<dbReference type="EMBL" id="OMOR01000003">
    <property type="protein sequence ID" value="SPH27498.1"/>
    <property type="molecule type" value="Genomic_DNA"/>
</dbReference>
<sequence>MSDATSQVEESAGGLTELDEFSDMLKQKIKPRGKVAETEVDNAVVSLVQEALGDNSLIADDVIDTLDAILAKLDEQLTVQVNEIIHNEEFQKLESSWRGLAYTLDNTRTDSSMKIKVFNASKDELNAQFRQYRGDKWITSPLYKKIFQEELGTLGGKPYGCLVGDYHFGMDSPDVTFLREISRIAAVAHAPFISAASPELLGMDSYNEMDVPDDIGSIFDRPEYAKWNGMRESENSRYLALTLPRVLAREPYSQNTNSVVEEFNFEEETDGHDGMKYGWMNSAHAMAVNINRAHKAHGWTVQIRGVQSGGEVLNLPSHTFDTGDGGKDLKCPTEVAIPDSREKELSDAGLIGLLHRKNTDKAAFIGAQTLYKPTQRMDAEATASDNLSSRLPYIFAVSRFSHFLKCMMRDKIGKSDDRIKIEKDLQTWINKYVHANPETANDLDKAKKPLAGAKVEVIEDEENPGYYTSNFYLKPHFQLEGVNVGMSLVSKIPNGK</sequence>
<proteinExistence type="predicted"/>
<dbReference type="AlphaFoldDB" id="A0A2R8BPF7"/>
<dbReference type="NCBIfam" id="TIGR03355">
    <property type="entry name" value="VI_chp_2"/>
    <property type="match status" value="1"/>
</dbReference>